<keyword evidence="1" id="KW-0472">Membrane</keyword>
<keyword evidence="1" id="KW-0812">Transmembrane</keyword>
<evidence type="ECO:0000259" key="2">
    <source>
        <dbReference type="PROSITE" id="PS51352"/>
    </source>
</evidence>
<protein>
    <submittedName>
        <fullName evidence="3">Redoxin family protein</fullName>
    </submittedName>
</protein>
<reference evidence="3 4" key="1">
    <citation type="submission" date="2020-05" db="EMBL/GenBank/DDBJ databases">
        <title>Horizontal transmission and recombination maintain forever young bacterial symbiont genomes.</title>
        <authorList>
            <person name="Russell S.L."/>
            <person name="Pepper-Tunick E."/>
            <person name="Svedberg J."/>
            <person name="Byrne A."/>
            <person name="Ruelas Castillo J."/>
            <person name="Vollmers C."/>
            <person name="Beinart R.A."/>
            <person name="Corbett-Detig R."/>
        </authorList>
    </citation>
    <scope>NUCLEOTIDE SEQUENCE [LARGE SCALE GENOMIC DNA]</scope>
    <source>
        <strain evidence="3">Monterey_2004</strain>
    </source>
</reference>
<dbReference type="InterPro" id="IPR013766">
    <property type="entry name" value="Thioredoxin_domain"/>
</dbReference>
<dbReference type="Gene3D" id="3.40.30.10">
    <property type="entry name" value="Glutaredoxin"/>
    <property type="match status" value="1"/>
</dbReference>
<accession>A0A853G730</accession>
<name>A0A853G730_9GAMM</name>
<organism evidence="3 4">
    <name type="scientific">Candidatus Vesicomyosocius endoextente</name>
    <dbReference type="NCBI Taxonomy" id="2738853"/>
    <lineage>
        <taxon>Bacteria</taxon>
        <taxon>Pseudomonadati</taxon>
        <taxon>Pseudomonadota</taxon>
        <taxon>Gammaproteobacteria</taxon>
        <taxon>Candidatus Pseudothioglobaceae</taxon>
        <taxon>Candidatus Vesicomyidisocius</taxon>
    </lineage>
</organism>
<sequence>MINREKRKIFLQWLLVIIAIFSFRLYQQRDLSSGVIPSFNSKTLNDVVVSSRSNKTTLIHFWATWCRICQLENDNIQTISSDYRVLNIAMQSGSDIDLKEYAKEHGMKIDNIINDKSSSLAKLLGIKATPTSLFISKDNQIKFSEVGYVSMLGYRLRLWWTNL</sequence>
<evidence type="ECO:0000313" key="4">
    <source>
        <dbReference type="Proteomes" id="UP000525329"/>
    </source>
</evidence>
<dbReference type="InterPro" id="IPR013740">
    <property type="entry name" value="Redoxin"/>
</dbReference>
<dbReference type="InterPro" id="IPR036249">
    <property type="entry name" value="Thioredoxin-like_sf"/>
</dbReference>
<proteinExistence type="predicted"/>
<feature type="domain" description="Thioredoxin" evidence="2">
    <location>
        <begin position="14"/>
        <end position="163"/>
    </location>
</feature>
<dbReference type="PROSITE" id="PS51352">
    <property type="entry name" value="THIOREDOXIN_2"/>
    <property type="match status" value="1"/>
</dbReference>
<dbReference type="InterPro" id="IPR050553">
    <property type="entry name" value="Thioredoxin_ResA/DsbE_sf"/>
</dbReference>
<dbReference type="GO" id="GO:0016491">
    <property type="term" value="F:oxidoreductase activity"/>
    <property type="evidence" value="ECO:0007669"/>
    <property type="project" value="InterPro"/>
</dbReference>
<dbReference type="PANTHER" id="PTHR42852">
    <property type="entry name" value="THIOL:DISULFIDE INTERCHANGE PROTEIN DSBE"/>
    <property type="match status" value="1"/>
</dbReference>
<feature type="transmembrane region" description="Helical" evidence="1">
    <location>
        <begin position="9"/>
        <end position="26"/>
    </location>
</feature>
<dbReference type="Pfam" id="PF08534">
    <property type="entry name" value="Redoxin"/>
    <property type="match status" value="1"/>
</dbReference>
<dbReference type="Proteomes" id="UP000525329">
    <property type="component" value="Unassembled WGS sequence"/>
</dbReference>
<gene>
    <name evidence="3" type="ORF">H0A74_00590</name>
</gene>
<dbReference type="AlphaFoldDB" id="A0A853G730"/>
<dbReference type="SUPFAM" id="SSF52833">
    <property type="entry name" value="Thioredoxin-like"/>
    <property type="match status" value="1"/>
</dbReference>
<comment type="caution">
    <text evidence="3">The sequence shown here is derived from an EMBL/GenBank/DDBJ whole genome shotgun (WGS) entry which is preliminary data.</text>
</comment>
<dbReference type="PANTHER" id="PTHR42852:SF17">
    <property type="entry name" value="THIOREDOXIN-LIKE PROTEIN HI_1115"/>
    <property type="match status" value="1"/>
</dbReference>
<keyword evidence="1" id="KW-1133">Transmembrane helix</keyword>
<dbReference type="EMBL" id="JACCHU010000001">
    <property type="protein sequence ID" value="NYT52079.1"/>
    <property type="molecule type" value="Genomic_DNA"/>
</dbReference>
<evidence type="ECO:0000256" key="1">
    <source>
        <dbReference type="SAM" id="Phobius"/>
    </source>
</evidence>
<evidence type="ECO:0000313" key="3">
    <source>
        <dbReference type="EMBL" id="NYT52079.1"/>
    </source>
</evidence>